<dbReference type="Proteomes" id="UP001595377">
    <property type="component" value="Unassembled WGS sequence"/>
</dbReference>
<dbReference type="RefSeq" id="WP_257314431.1">
    <property type="nucleotide sequence ID" value="NZ_JANFDG010000006.1"/>
</dbReference>
<feature type="domain" description="GGDEF" evidence="5">
    <location>
        <begin position="248"/>
        <end position="380"/>
    </location>
</feature>
<evidence type="ECO:0000259" key="5">
    <source>
        <dbReference type="PROSITE" id="PS50887"/>
    </source>
</evidence>
<dbReference type="PANTHER" id="PTHR45138">
    <property type="entry name" value="REGULATORY COMPONENTS OF SENSORY TRANSDUCTION SYSTEM"/>
    <property type="match status" value="1"/>
</dbReference>
<dbReference type="Pfam" id="PF00990">
    <property type="entry name" value="GGDEF"/>
    <property type="match status" value="1"/>
</dbReference>
<dbReference type="InterPro" id="IPR000160">
    <property type="entry name" value="GGDEF_dom"/>
</dbReference>
<comment type="caution">
    <text evidence="6">The sequence shown here is derived from an EMBL/GenBank/DDBJ whole genome shotgun (WGS) entry which is preliminary data.</text>
</comment>
<keyword evidence="4" id="KW-0812">Transmembrane</keyword>
<dbReference type="PANTHER" id="PTHR45138:SF9">
    <property type="entry name" value="DIGUANYLATE CYCLASE DGCM-RELATED"/>
    <property type="match status" value="1"/>
</dbReference>
<dbReference type="SUPFAM" id="SSF55073">
    <property type="entry name" value="Nucleotide cyclase"/>
    <property type="match status" value="1"/>
</dbReference>
<dbReference type="EMBL" id="JBHRSP010000012">
    <property type="protein sequence ID" value="MFC3072854.1"/>
    <property type="molecule type" value="Genomic_DNA"/>
</dbReference>
<reference evidence="7" key="1">
    <citation type="journal article" date="2019" name="Int. J. Syst. Evol. Microbiol.">
        <title>The Global Catalogue of Microorganisms (GCM) 10K type strain sequencing project: providing services to taxonomists for standard genome sequencing and annotation.</title>
        <authorList>
            <consortium name="The Broad Institute Genomics Platform"/>
            <consortium name="The Broad Institute Genome Sequencing Center for Infectious Disease"/>
            <person name="Wu L."/>
            <person name="Ma J."/>
        </authorList>
    </citation>
    <scope>NUCLEOTIDE SEQUENCE [LARGE SCALE GENOMIC DNA]</scope>
    <source>
        <strain evidence="7">KCTC 52677</strain>
    </source>
</reference>
<keyword evidence="6" id="KW-0808">Transferase</keyword>
<dbReference type="GO" id="GO:0052621">
    <property type="term" value="F:diguanylate cyclase activity"/>
    <property type="evidence" value="ECO:0007669"/>
    <property type="project" value="UniProtKB-EC"/>
</dbReference>
<evidence type="ECO:0000313" key="6">
    <source>
        <dbReference type="EMBL" id="MFC3072854.1"/>
    </source>
</evidence>
<keyword evidence="4" id="KW-1133">Transmembrane helix</keyword>
<evidence type="ECO:0000256" key="1">
    <source>
        <dbReference type="ARBA" id="ARBA00012528"/>
    </source>
</evidence>
<feature type="transmembrane region" description="Helical" evidence="4">
    <location>
        <begin position="152"/>
        <end position="175"/>
    </location>
</feature>
<feature type="region of interest" description="Disordered" evidence="3">
    <location>
        <begin position="374"/>
        <end position="403"/>
    </location>
</feature>
<sequence>MSGAGFLLAVNFLIAQCFCLFFLAVSARSRNRVAARWFAAAYAVASLSALFELLVAFLPPPKPWAILAFASMLAGMLMLRLGIGHLYGLKTNRALLVVLFAVSVALDYAIYDLPRGTLAHALPYQAPFAVALGMSAAAAWRAGRTAVVDRALTAVLAIASVHFLLKAFAAVAAGAGSDAKDYIASQFALFSQSMTAVLIVAAGLMLLCVLVLEIVAEEKVNAELDALSGLLNRRGFDNRIVAALAAPGPHSLVLCDLDRFKSVNDTYGHQGGDCVIRAFGEMLREAAPPGALVARVGGEEFVLFLPKTGREAALLFAQALRASRAVAPIPGLPAGVRVTASFGVAEIGRDEPLRLAMRRADDALYAAKAAGRDCVREAEPPMRPRQTGGRQGKSPPADPTGFP</sequence>
<comment type="catalytic activity">
    <reaction evidence="2">
        <text>2 GTP = 3',3'-c-di-GMP + 2 diphosphate</text>
        <dbReference type="Rhea" id="RHEA:24898"/>
        <dbReference type="ChEBI" id="CHEBI:33019"/>
        <dbReference type="ChEBI" id="CHEBI:37565"/>
        <dbReference type="ChEBI" id="CHEBI:58805"/>
        <dbReference type="EC" id="2.7.7.65"/>
    </reaction>
</comment>
<gene>
    <name evidence="6" type="ORF">ACFOHH_07065</name>
</gene>
<evidence type="ECO:0000313" key="7">
    <source>
        <dbReference type="Proteomes" id="UP001595377"/>
    </source>
</evidence>
<feature type="transmembrane region" description="Helical" evidence="4">
    <location>
        <begin position="187"/>
        <end position="212"/>
    </location>
</feature>
<evidence type="ECO:0000256" key="2">
    <source>
        <dbReference type="ARBA" id="ARBA00034247"/>
    </source>
</evidence>
<dbReference type="EC" id="2.7.7.65" evidence="1"/>
<protein>
    <recommendedName>
        <fullName evidence="1">diguanylate cyclase</fullName>
        <ecNumber evidence="1">2.7.7.65</ecNumber>
    </recommendedName>
</protein>
<organism evidence="6 7">
    <name type="scientific">Shinella pollutisoli</name>
    <dbReference type="NCBI Taxonomy" id="2250594"/>
    <lineage>
        <taxon>Bacteria</taxon>
        <taxon>Pseudomonadati</taxon>
        <taxon>Pseudomonadota</taxon>
        <taxon>Alphaproteobacteria</taxon>
        <taxon>Hyphomicrobiales</taxon>
        <taxon>Rhizobiaceae</taxon>
        <taxon>Shinella</taxon>
    </lineage>
</organism>
<dbReference type="NCBIfam" id="TIGR00254">
    <property type="entry name" value="GGDEF"/>
    <property type="match status" value="1"/>
</dbReference>
<keyword evidence="6" id="KW-0548">Nucleotidyltransferase</keyword>
<dbReference type="Gene3D" id="3.30.70.270">
    <property type="match status" value="1"/>
</dbReference>
<accession>A0ABV7DD91</accession>
<evidence type="ECO:0000256" key="3">
    <source>
        <dbReference type="SAM" id="MobiDB-lite"/>
    </source>
</evidence>
<dbReference type="PROSITE" id="PS50887">
    <property type="entry name" value="GGDEF"/>
    <property type="match status" value="1"/>
</dbReference>
<name>A0ABV7DD91_9HYPH</name>
<dbReference type="InterPro" id="IPR029787">
    <property type="entry name" value="Nucleotide_cyclase"/>
</dbReference>
<dbReference type="InterPro" id="IPR050469">
    <property type="entry name" value="Diguanylate_Cyclase"/>
</dbReference>
<evidence type="ECO:0000256" key="4">
    <source>
        <dbReference type="SAM" id="Phobius"/>
    </source>
</evidence>
<dbReference type="InterPro" id="IPR043128">
    <property type="entry name" value="Rev_trsase/Diguanyl_cyclase"/>
</dbReference>
<feature type="transmembrane region" description="Helical" evidence="4">
    <location>
        <begin position="6"/>
        <end position="25"/>
    </location>
</feature>
<dbReference type="CDD" id="cd01949">
    <property type="entry name" value="GGDEF"/>
    <property type="match status" value="1"/>
</dbReference>
<feature type="transmembrane region" description="Helical" evidence="4">
    <location>
        <begin position="37"/>
        <end position="58"/>
    </location>
</feature>
<feature type="transmembrane region" description="Helical" evidence="4">
    <location>
        <begin position="123"/>
        <end position="140"/>
    </location>
</feature>
<dbReference type="SMART" id="SM00267">
    <property type="entry name" value="GGDEF"/>
    <property type="match status" value="1"/>
</dbReference>
<keyword evidence="4" id="KW-0472">Membrane</keyword>
<feature type="transmembrane region" description="Helical" evidence="4">
    <location>
        <begin position="64"/>
        <end position="82"/>
    </location>
</feature>
<keyword evidence="7" id="KW-1185">Reference proteome</keyword>
<feature type="transmembrane region" description="Helical" evidence="4">
    <location>
        <begin position="94"/>
        <end position="111"/>
    </location>
</feature>
<proteinExistence type="predicted"/>